<dbReference type="GO" id="GO:0042054">
    <property type="term" value="F:histone methyltransferase activity"/>
    <property type="evidence" value="ECO:0007669"/>
    <property type="project" value="InterPro"/>
</dbReference>
<dbReference type="InterPro" id="IPR018848">
    <property type="entry name" value="WIYLD_domain"/>
</dbReference>
<evidence type="ECO:0000259" key="10">
    <source>
        <dbReference type="PROSITE" id="PS50867"/>
    </source>
</evidence>
<dbReference type="GO" id="GO:0008270">
    <property type="term" value="F:zinc ion binding"/>
    <property type="evidence" value="ECO:0007669"/>
    <property type="project" value="InterPro"/>
</dbReference>
<feature type="compositionally biased region" description="Acidic residues" evidence="8">
    <location>
        <begin position="106"/>
        <end position="120"/>
    </location>
</feature>
<feature type="region of interest" description="Disordered" evidence="8">
    <location>
        <begin position="289"/>
        <end position="336"/>
    </location>
</feature>
<name>A0A2G2WMT4_CAPBA</name>
<evidence type="ECO:0000256" key="6">
    <source>
        <dbReference type="ARBA" id="ARBA00022833"/>
    </source>
</evidence>
<proteinExistence type="predicted"/>
<evidence type="ECO:0000313" key="12">
    <source>
        <dbReference type="Proteomes" id="UP000224567"/>
    </source>
</evidence>
<dbReference type="SUPFAM" id="SSF82199">
    <property type="entry name" value="SET domain"/>
    <property type="match status" value="1"/>
</dbReference>
<dbReference type="Proteomes" id="UP000224567">
    <property type="component" value="Unassembled WGS sequence"/>
</dbReference>
<feature type="compositionally biased region" description="Polar residues" evidence="8">
    <location>
        <begin position="467"/>
        <end position="481"/>
    </location>
</feature>
<evidence type="ECO:0000256" key="3">
    <source>
        <dbReference type="ARBA" id="ARBA00022454"/>
    </source>
</evidence>
<evidence type="ECO:0000256" key="7">
    <source>
        <dbReference type="ARBA" id="ARBA00023242"/>
    </source>
</evidence>
<sequence>MVLHMFHLLQFINEQVHCSIWKLLLNPQKEKKMPSNPRVAKAFRAMKDIGISQEKVKPILKSLVKLYNKNWELIEAENYRALADAIFEKEESEATESKKPENTEVQQEEDLEEEAVDEEPERPLKRSRLRHQEVQASSSANNNSRAVSAGTSFKEVEEQDELSGTNSQGCSQEPQLNNRSAAAESESAPCLTYVRNKGKQPVSPNSADRLENNANSLKNHLKGRGSQIPQIKSKKKGLVLGKASHASNLKELKTKSDVKMLGSHAIIKPKDEPYTVDMPQFEVPLAIIHPEPSNNKGSSNSNASRKQPETSETSAAELRRGREANKDIPTSSNGLATSHGLVNAQNVCYSNIDIASSTFGEVKVSIDCEAALGRSDFHLPSLEAVLKLMEDKCLKPFKVLDPKFSVPKLMKDMCECFLELGTQYNHELLETANVDAENDIGYRSMAVVSSNGSVNLEPDSGEDQLEKSQISPLCNGRTSSASTGQIASVENCGSSPETDPNILEHVTSENPAALCGSKNLELDAGEAQPEKSQLPPPRNTHNNGASTDQIASVENCGSAPENDQDILEHVTSQSPVAPCESTQDETGSCIVRDITKGQEQVMISLVNEVNDKSPPSFNYIAHNVVFQNAYLNFSLARIGDDNSCSACSGDCLSLSTPCACAYESGGDFAYTKEGLVKEELLKESISMNRDAKKHCQFFCKECPLERSKNEDFIEPCKGHLVRNFIKECWWKCGCDKQCGNRVVQRGISRKLQVFMTPDGKGWGLRTLEDLPRGAFICEYVGEVLTNAELFDRVSQSPNREEHSYPVLLDADWGSEGVLKDDDALCLDATFFGNVARFINHRCYDSNMVEIPVEIETPDHHYYHLAFFTTRKVKALEELTWDYGIDFDDHEHPVKAFKCQCASKFCRMKRPRRLRPRRGW</sequence>
<dbReference type="PROSITE" id="PS50280">
    <property type="entry name" value="SET"/>
    <property type="match status" value="1"/>
</dbReference>
<keyword evidence="3" id="KW-0158">Chromosome</keyword>
<dbReference type="PANTHER" id="PTHR46450">
    <property type="entry name" value="INACTIVE HISTONE-LYSINE N-METHYLTRANSFERASE SUVR1-RELATED"/>
    <property type="match status" value="1"/>
</dbReference>
<feature type="compositionally biased region" description="Low complexity" evidence="8">
    <location>
        <begin position="136"/>
        <end position="149"/>
    </location>
</feature>
<feature type="compositionally biased region" description="Low complexity" evidence="8">
    <location>
        <begin position="293"/>
        <end position="304"/>
    </location>
</feature>
<dbReference type="InterPro" id="IPR046341">
    <property type="entry name" value="SET_dom_sf"/>
</dbReference>
<dbReference type="InterPro" id="IPR001214">
    <property type="entry name" value="SET_dom"/>
</dbReference>
<feature type="region of interest" description="Disordered" evidence="8">
    <location>
        <begin position="91"/>
        <end position="186"/>
    </location>
</feature>
<feature type="compositionally biased region" description="Basic and acidic residues" evidence="8">
    <location>
        <begin position="317"/>
        <end position="326"/>
    </location>
</feature>
<feature type="domain" description="Pre-SET" evidence="10">
    <location>
        <begin position="647"/>
        <end position="746"/>
    </location>
</feature>
<dbReference type="InterPro" id="IPR025776">
    <property type="entry name" value="SUVR4/1/2"/>
</dbReference>
<organism evidence="11 12">
    <name type="scientific">Capsicum baccatum</name>
    <name type="common">Peruvian pepper</name>
    <dbReference type="NCBI Taxonomy" id="33114"/>
    <lineage>
        <taxon>Eukaryota</taxon>
        <taxon>Viridiplantae</taxon>
        <taxon>Streptophyta</taxon>
        <taxon>Embryophyta</taxon>
        <taxon>Tracheophyta</taxon>
        <taxon>Spermatophyta</taxon>
        <taxon>Magnoliopsida</taxon>
        <taxon>eudicotyledons</taxon>
        <taxon>Gunneridae</taxon>
        <taxon>Pentapetalae</taxon>
        <taxon>asterids</taxon>
        <taxon>lamiids</taxon>
        <taxon>Solanales</taxon>
        <taxon>Solanaceae</taxon>
        <taxon>Solanoideae</taxon>
        <taxon>Capsiceae</taxon>
        <taxon>Capsicum</taxon>
    </lineage>
</organism>
<evidence type="ECO:0000259" key="9">
    <source>
        <dbReference type="PROSITE" id="PS50280"/>
    </source>
</evidence>
<evidence type="ECO:0000256" key="2">
    <source>
        <dbReference type="ARBA" id="ARBA00004286"/>
    </source>
</evidence>
<dbReference type="InterPro" id="IPR007728">
    <property type="entry name" value="Pre-SET_dom"/>
</dbReference>
<dbReference type="SMART" id="SM00468">
    <property type="entry name" value="PreSET"/>
    <property type="match status" value="1"/>
</dbReference>
<dbReference type="FunFam" id="2.170.270.10:FF:000046">
    <property type="entry name" value="SET-domain containing protein lysine methyltransferase family protein"/>
    <property type="match status" value="1"/>
</dbReference>
<dbReference type="Pfam" id="PF00856">
    <property type="entry name" value="SET"/>
    <property type="match status" value="1"/>
</dbReference>
<dbReference type="STRING" id="33114.A0A2G2WMT4"/>
<feature type="domain" description="SET" evidence="9">
    <location>
        <begin position="749"/>
        <end position="883"/>
    </location>
</feature>
<evidence type="ECO:0000256" key="5">
    <source>
        <dbReference type="ARBA" id="ARBA00022723"/>
    </source>
</evidence>
<feature type="compositionally biased region" description="Polar residues" evidence="8">
    <location>
        <begin position="162"/>
        <end position="179"/>
    </location>
</feature>
<dbReference type="PROSITE" id="PS50867">
    <property type="entry name" value="PRE_SET"/>
    <property type="match status" value="1"/>
</dbReference>
<keyword evidence="5" id="KW-0479">Metal-binding</keyword>
<dbReference type="AlphaFoldDB" id="A0A2G2WMT4"/>
<feature type="region of interest" description="Disordered" evidence="8">
    <location>
        <begin position="525"/>
        <end position="547"/>
    </location>
</feature>
<keyword evidence="7" id="KW-0539">Nucleus</keyword>
<evidence type="ECO:0000256" key="8">
    <source>
        <dbReference type="SAM" id="MobiDB-lite"/>
    </source>
</evidence>
<evidence type="ECO:0000256" key="4">
    <source>
        <dbReference type="ARBA" id="ARBA00022679"/>
    </source>
</evidence>
<dbReference type="OrthoDB" id="308383at2759"/>
<dbReference type="Gene3D" id="2.170.270.10">
    <property type="entry name" value="SET domain"/>
    <property type="match status" value="1"/>
</dbReference>
<comment type="subcellular location">
    <subcellularLocation>
        <location evidence="2">Chromosome</location>
    </subcellularLocation>
    <subcellularLocation>
        <location evidence="1">Nucleus</location>
    </subcellularLocation>
</comment>
<dbReference type="SMART" id="SM00317">
    <property type="entry name" value="SET"/>
    <property type="match status" value="1"/>
</dbReference>
<keyword evidence="4" id="KW-0808">Transferase</keyword>
<dbReference type="Pfam" id="PF05033">
    <property type="entry name" value="Pre-SET"/>
    <property type="match status" value="1"/>
</dbReference>
<dbReference type="GO" id="GO:0032259">
    <property type="term" value="P:methylation"/>
    <property type="evidence" value="ECO:0007669"/>
    <property type="project" value="UniProtKB-KW"/>
</dbReference>
<dbReference type="PANTHER" id="PTHR46450:SF1">
    <property type="entry name" value="INACTIVE HISTONE-LYSINE N-METHYLTRANSFERASE SUVR1-RELATED"/>
    <property type="match status" value="1"/>
</dbReference>
<dbReference type="InterPro" id="IPR043017">
    <property type="entry name" value="WIYLD_dom_sf"/>
</dbReference>
<dbReference type="Pfam" id="PF10440">
    <property type="entry name" value="WIYLD"/>
    <property type="match status" value="1"/>
</dbReference>
<feature type="region of interest" description="Disordered" evidence="8">
    <location>
        <begin position="453"/>
        <end position="481"/>
    </location>
</feature>
<reference evidence="12" key="2">
    <citation type="journal article" date="2017" name="J. Anim. Genet.">
        <title>Multiple reference genome sequences of hot pepper reveal the massive evolution of plant disease resistance genes by retroduplication.</title>
        <authorList>
            <person name="Kim S."/>
            <person name="Park J."/>
            <person name="Yeom S.-I."/>
            <person name="Kim Y.-M."/>
            <person name="Seo E."/>
            <person name="Kim K.-T."/>
            <person name="Kim M.-S."/>
            <person name="Lee J.M."/>
            <person name="Cheong K."/>
            <person name="Shin H.-S."/>
            <person name="Kim S.-B."/>
            <person name="Han K."/>
            <person name="Lee J."/>
            <person name="Park M."/>
            <person name="Lee H.-A."/>
            <person name="Lee H.-Y."/>
            <person name="Lee Y."/>
            <person name="Oh S."/>
            <person name="Lee J.H."/>
            <person name="Choi E."/>
            <person name="Choi E."/>
            <person name="Lee S.E."/>
            <person name="Jeon J."/>
            <person name="Kim H."/>
            <person name="Choi G."/>
            <person name="Song H."/>
            <person name="Lee J."/>
            <person name="Lee S.-C."/>
            <person name="Kwon J.-K."/>
            <person name="Lee H.-Y."/>
            <person name="Koo N."/>
            <person name="Hong Y."/>
            <person name="Kim R.W."/>
            <person name="Kang W.-H."/>
            <person name="Huh J.H."/>
            <person name="Kang B.-C."/>
            <person name="Yang T.-J."/>
            <person name="Lee Y.-H."/>
            <person name="Bennetzen J.L."/>
            <person name="Choi D."/>
        </authorList>
    </citation>
    <scope>NUCLEOTIDE SEQUENCE [LARGE SCALE GENOMIC DNA]</scope>
    <source>
        <strain evidence="12">cv. PBC81</strain>
    </source>
</reference>
<evidence type="ECO:0000256" key="1">
    <source>
        <dbReference type="ARBA" id="ARBA00004123"/>
    </source>
</evidence>
<comment type="caution">
    <text evidence="11">The sequence shown here is derived from an EMBL/GenBank/DDBJ whole genome shotgun (WGS) entry which is preliminary data.</text>
</comment>
<keyword evidence="6" id="KW-0862">Zinc</keyword>
<gene>
    <name evidence="11" type="ORF">CQW23_15711</name>
</gene>
<keyword evidence="12" id="KW-1185">Reference proteome</keyword>
<dbReference type="GO" id="GO:0005694">
    <property type="term" value="C:chromosome"/>
    <property type="evidence" value="ECO:0007669"/>
    <property type="project" value="UniProtKB-SubCell"/>
</dbReference>
<dbReference type="CDD" id="cd10538">
    <property type="entry name" value="SET_SETDB-like"/>
    <property type="match status" value="1"/>
</dbReference>
<dbReference type="GO" id="GO:0005634">
    <property type="term" value="C:nucleus"/>
    <property type="evidence" value="ECO:0007669"/>
    <property type="project" value="UniProtKB-SubCell"/>
</dbReference>
<evidence type="ECO:0000313" key="11">
    <source>
        <dbReference type="EMBL" id="PHT46553.1"/>
    </source>
</evidence>
<accession>A0A2G2WMT4</accession>
<dbReference type="PROSITE" id="PS51580">
    <property type="entry name" value="SAM_MT43_3"/>
    <property type="match status" value="1"/>
</dbReference>
<reference evidence="11 12" key="1">
    <citation type="journal article" date="2017" name="Genome Biol.">
        <title>New reference genome sequences of hot pepper reveal the massive evolution of plant disease-resistance genes by retroduplication.</title>
        <authorList>
            <person name="Kim S."/>
            <person name="Park J."/>
            <person name="Yeom S.I."/>
            <person name="Kim Y.M."/>
            <person name="Seo E."/>
            <person name="Kim K.T."/>
            <person name="Kim M.S."/>
            <person name="Lee J.M."/>
            <person name="Cheong K."/>
            <person name="Shin H.S."/>
            <person name="Kim S.B."/>
            <person name="Han K."/>
            <person name="Lee J."/>
            <person name="Park M."/>
            <person name="Lee H.A."/>
            <person name="Lee H.Y."/>
            <person name="Lee Y."/>
            <person name="Oh S."/>
            <person name="Lee J.H."/>
            <person name="Choi E."/>
            <person name="Choi E."/>
            <person name="Lee S.E."/>
            <person name="Jeon J."/>
            <person name="Kim H."/>
            <person name="Choi G."/>
            <person name="Song H."/>
            <person name="Lee J."/>
            <person name="Lee S.C."/>
            <person name="Kwon J.K."/>
            <person name="Lee H.Y."/>
            <person name="Koo N."/>
            <person name="Hong Y."/>
            <person name="Kim R.W."/>
            <person name="Kang W.H."/>
            <person name="Huh J.H."/>
            <person name="Kang B.C."/>
            <person name="Yang T.J."/>
            <person name="Lee Y.H."/>
            <person name="Bennetzen J.L."/>
            <person name="Choi D."/>
        </authorList>
    </citation>
    <scope>NUCLEOTIDE SEQUENCE [LARGE SCALE GENOMIC DNA]</scope>
    <source>
        <strain evidence="12">cv. PBC81</strain>
    </source>
</reference>
<dbReference type="Gene3D" id="1.10.8.850">
    <property type="entry name" value="Histone-lysine N methyltransferase , C-terminal domain-like"/>
    <property type="match status" value="1"/>
</dbReference>
<dbReference type="EMBL" id="MLFT02000006">
    <property type="protein sequence ID" value="PHT46553.1"/>
    <property type="molecule type" value="Genomic_DNA"/>
</dbReference>
<protein>
    <submittedName>
        <fullName evidence="11">Histone-lysine N-methyltransferase SUVR1</fullName>
    </submittedName>
</protein>